<dbReference type="OrthoDB" id="2668849at2759"/>
<evidence type="ECO:0008006" key="4">
    <source>
        <dbReference type="Google" id="ProtNLM"/>
    </source>
</evidence>
<feature type="compositionally biased region" description="Low complexity" evidence="1">
    <location>
        <begin position="80"/>
        <end position="99"/>
    </location>
</feature>
<comment type="caution">
    <text evidence="2">The sequence shown here is derived from an EMBL/GenBank/DDBJ whole genome shotgun (WGS) entry which is preliminary data.</text>
</comment>
<evidence type="ECO:0000313" key="3">
    <source>
        <dbReference type="Proteomes" id="UP000183567"/>
    </source>
</evidence>
<dbReference type="SUPFAM" id="SSF47459">
    <property type="entry name" value="HLH, helix-loop-helix DNA-binding domain"/>
    <property type="match status" value="1"/>
</dbReference>
<gene>
    <name evidence="2" type="ORF">AZE42_05561</name>
</gene>
<dbReference type="EMBL" id="LVVM01005826">
    <property type="protein sequence ID" value="OJA09693.1"/>
    <property type="molecule type" value="Genomic_DNA"/>
</dbReference>
<dbReference type="AlphaFoldDB" id="A0A1J8PLB9"/>
<proteinExistence type="predicted"/>
<organism evidence="2 3">
    <name type="scientific">Rhizopogon vesiculosus</name>
    <dbReference type="NCBI Taxonomy" id="180088"/>
    <lineage>
        <taxon>Eukaryota</taxon>
        <taxon>Fungi</taxon>
        <taxon>Dikarya</taxon>
        <taxon>Basidiomycota</taxon>
        <taxon>Agaricomycotina</taxon>
        <taxon>Agaricomycetes</taxon>
        <taxon>Agaricomycetidae</taxon>
        <taxon>Boletales</taxon>
        <taxon>Suillineae</taxon>
        <taxon>Rhizopogonaceae</taxon>
        <taxon>Rhizopogon</taxon>
    </lineage>
</organism>
<keyword evidence="3" id="KW-1185">Reference proteome</keyword>
<reference evidence="2 3" key="1">
    <citation type="submission" date="2016-03" db="EMBL/GenBank/DDBJ databases">
        <title>Comparative genomics of the ectomycorrhizal sister species Rhizopogon vinicolor and Rhizopogon vesiculosus (Basidiomycota: Boletales) reveals a divergence of the mating type B locus.</title>
        <authorList>
            <person name="Mujic A.B."/>
            <person name="Kuo A."/>
            <person name="Tritt A."/>
            <person name="Lipzen A."/>
            <person name="Chen C."/>
            <person name="Johnson J."/>
            <person name="Sharma A."/>
            <person name="Barry K."/>
            <person name="Grigoriev I.V."/>
            <person name="Spatafora J.W."/>
        </authorList>
    </citation>
    <scope>NUCLEOTIDE SEQUENCE [LARGE SCALE GENOMIC DNA]</scope>
    <source>
        <strain evidence="2 3">AM-OR11-056</strain>
    </source>
</reference>
<protein>
    <recommendedName>
        <fullName evidence="4">BHLH domain-containing protein</fullName>
    </recommendedName>
</protein>
<name>A0A1J8PLB9_9AGAM</name>
<feature type="region of interest" description="Disordered" evidence="1">
    <location>
        <begin position="77"/>
        <end position="122"/>
    </location>
</feature>
<evidence type="ECO:0000256" key="1">
    <source>
        <dbReference type="SAM" id="MobiDB-lite"/>
    </source>
</evidence>
<sequence>MPSTFDTGDHTSTGRSRKRLLQRIYRSMEAEDFAQLRQIIQEITQENPQTRHDVLIKAAEIIRQLVREYHYLRQAADQQAALTSGTSSPSAGPSTQQPSFYVNRAVSPYPPSQEDWLGPNPGHQTMQIHSQMAFPGTTENTYDPTQNTGYNTMYYTQNDRYYNQNR</sequence>
<accession>A0A1J8PLB9</accession>
<evidence type="ECO:0000313" key="2">
    <source>
        <dbReference type="EMBL" id="OJA09693.1"/>
    </source>
</evidence>
<dbReference type="InterPro" id="IPR036638">
    <property type="entry name" value="HLH_DNA-bd_sf"/>
</dbReference>
<dbReference type="Proteomes" id="UP000183567">
    <property type="component" value="Unassembled WGS sequence"/>
</dbReference>
<dbReference type="GO" id="GO:0046983">
    <property type="term" value="F:protein dimerization activity"/>
    <property type="evidence" value="ECO:0007669"/>
    <property type="project" value="InterPro"/>
</dbReference>